<dbReference type="AlphaFoldDB" id="A0A1I3M742"/>
<keyword evidence="1" id="KW-1133">Transmembrane helix</keyword>
<evidence type="ECO:0000313" key="2">
    <source>
        <dbReference type="EMBL" id="SFI92793.1"/>
    </source>
</evidence>
<keyword evidence="3" id="KW-1185">Reference proteome</keyword>
<proteinExistence type="predicted"/>
<keyword evidence="1" id="KW-0812">Transmembrane</keyword>
<keyword evidence="1" id="KW-0472">Membrane</keyword>
<dbReference type="Proteomes" id="UP000199518">
    <property type="component" value="Unassembled WGS sequence"/>
</dbReference>
<accession>A0A1I3M742</accession>
<feature type="transmembrane region" description="Helical" evidence="1">
    <location>
        <begin position="54"/>
        <end position="72"/>
    </location>
</feature>
<name>A0A1I3M742_9PLAN</name>
<dbReference type="EMBL" id="FOQD01000013">
    <property type="protein sequence ID" value="SFI92793.1"/>
    <property type="molecule type" value="Genomic_DNA"/>
</dbReference>
<organism evidence="2 3">
    <name type="scientific">Planctomicrobium piriforme</name>
    <dbReference type="NCBI Taxonomy" id="1576369"/>
    <lineage>
        <taxon>Bacteria</taxon>
        <taxon>Pseudomonadati</taxon>
        <taxon>Planctomycetota</taxon>
        <taxon>Planctomycetia</taxon>
        <taxon>Planctomycetales</taxon>
        <taxon>Planctomycetaceae</taxon>
        <taxon>Planctomicrobium</taxon>
    </lineage>
</organism>
<gene>
    <name evidence="2" type="ORF">SAMN05421753_113180</name>
</gene>
<dbReference type="STRING" id="1576369.SAMN05421753_113180"/>
<evidence type="ECO:0000256" key="1">
    <source>
        <dbReference type="SAM" id="Phobius"/>
    </source>
</evidence>
<reference evidence="3" key="1">
    <citation type="submission" date="2016-10" db="EMBL/GenBank/DDBJ databases">
        <authorList>
            <person name="Varghese N."/>
            <person name="Submissions S."/>
        </authorList>
    </citation>
    <scope>NUCLEOTIDE SEQUENCE [LARGE SCALE GENOMIC DNA]</scope>
    <source>
        <strain evidence="3">DSM 26348</strain>
    </source>
</reference>
<dbReference type="RefSeq" id="WP_139228544.1">
    <property type="nucleotide sequence ID" value="NZ_FOQD01000013.1"/>
</dbReference>
<evidence type="ECO:0000313" key="3">
    <source>
        <dbReference type="Proteomes" id="UP000199518"/>
    </source>
</evidence>
<protein>
    <submittedName>
        <fullName evidence="2">Uncharacterized protein</fullName>
    </submittedName>
</protein>
<sequence>MCRDAIQDDIAKSRTRWYDLPAAALYHRPMRCLICDERFYSLRHGRRYGLLPRLWMHYSLIAMVAAGAFALWNRSSPTVPQDIEFAKLANEHSAK</sequence>